<dbReference type="Pfam" id="PF10517">
    <property type="entry name" value="DM13"/>
    <property type="match status" value="1"/>
</dbReference>
<reference evidence="2 3" key="1">
    <citation type="submission" date="2018-03" db="EMBL/GenBank/DDBJ databases">
        <title>Genomic Encyclopedia of Archaeal and Bacterial Type Strains, Phase II (KMG-II): from individual species to whole genera.</title>
        <authorList>
            <person name="Goeker M."/>
        </authorList>
    </citation>
    <scope>NUCLEOTIDE SEQUENCE [LARGE SCALE GENOMIC DNA]</scope>
    <source>
        <strain evidence="2 3">DSM 100346</strain>
    </source>
</reference>
<proteinExistence type="predicted"/>
<dbReference type="Proteomes" id="UP000245880">
    <property type="component" value="Unassembled WGS sequence"/>
</dbReference>
<evidence type="ECO:0000259" key="1">
    <source>
        <dbReference type="PROSITE" id="PS51549"/>
    </source>
</evidence>
<evidence type="ECO:0000313" key="2">
    <source>
        <dbReference type="EMBL" id="PWJ58787.1"/>
    </source>
</evidence>
<protein>
    <submittedName>
        <fullName evidence="2">Electron transfer DM13</fullName>
    </submittedName>
</protein>
<comment type="caution">
    <text evidence="2">The sequence shown here is derived from an EMBL/GenBank/DDBJ whole genome shotgun (WGS) entry which is preliminary data.</text>
</comment>
<dbReference type="OrthoDB" id="155521at2"/>
<feature type="domain" description="DM13" evidence="1">
    <location>
        <begin position="43"/>
        <end position="140"/>
    </location>
</feature>
<evidence type="ECO:0000313" key="3">
    <source>
        <dbReference type="Proteomes" id="UP000245880"/>
    </source>
</evidence>
<name>A0A316B869_9BACT</name>
<accession>A0A316B869</accession>
<dbReference type="RefSeq" id="WP_109673722.1">
    <property type="nucleotide sequence ID" value="NZ_QGDT01000003.1"/>
</dbReference>
<keyword evidence="3" id="KW-1185">Reference proteome</keyword>
<sequence length="140" mass="15017">MKTLSILALFAIAIWSCKNEDINTPDTPIMEEVDTTATTAQKGVFVSAPGETVKGNAKIITSGSTSSLVLENLMANNGPDLHVYLATDTKASNFIDLGALKSTNGTQVYVLPNNIDFGNYKYALIHCQQFNVLFGSALLN</sequence>
<dbReference type="AlphaFoldDB" id="A0A316B869"/>
<organism evidence="2 3">
    <name type="scientific">Dyadobacter jejuensis</name>
    <dbReference type="NCBI Taxonomy" id="1082580"/>
    <lineage>
        <taxon>Bacteria</taxon>
        <taxon>Pseudomonadati</taxon>
        <taxon>Bacteroidota</taxon>
        <taxon>Cytophagia</taxon>
        <taxon>Cytophagales</taxon>
        <taxon>Spirosomataceae</taxon>
        <taxon>Dyadobacter</taxon>
    </lineage>
</organism>
<dbReference type="EMBL" id="QGDT01000003">
    <property type="protein sequence ID" value="PWJ58787.1"/>
    <property type="molecule type" value="Genomic_DNA"/>
</dbReference>
<gene>
    <name evidence="2" type="ORF">CLV98_103154</name>
</gene>
<dbReference type="PROSITE" id="PS51549">
    <property type="entry name" value="DM13"/>
    <property type="match status" value="1"/>
</dbReference>
<dbReference type="InterPro" id="IPR019545">
    <property type="entry name" value="DM13_domain"/>
</dbReference>